<gene>
    <name evidence="3" type="primary">Aste57867_12041</name>
    <name evidence="2" type="ORF">As57867_011996</name>
    <name evidence="3" type="ORF">ASTE57867_12041</name>
</gene>
<dbReference type="AlphaFoldDB" id="A0A485KWI4"/>
<feature type="compositionally biased region" description="Acidic residues" evidence="1">
    <location>
        <begin position="294"/>
        <end position="305"/>
    </location>
</feature>
<feature type="region of interest" description="Disordered" evidence="1">
    <location>
        <begin position="256"/>
        <end position="311"/>
    </location>
</feature>
<reference evidence="3 4" key="1">
    <citation type="submission" date="2019-03" db="EMBL/GenBank/DDBJ databases">
        <authorList>
            <person name="Gaulin E."/>
            <person name="Dumas B."/>
        </authorList>
    </citation>
    <scope>NUCLEOTIDE SEQUENCE [LARGE SCALE GENOMIC DNA]</scope>
    <source>
        <strain evidence="3">CBS 568.67</strain>
    </source>
</reference>
<dbReference type="EMBL" id="VJMH01005336">
    <property type="protein sequence ID" value="KAF0697269.1"/>
    <property type="molecule type" value="Genomic_DNA"/>
</dbReference>
<feature type="region of interest" description="Disordered" evidence="1">
    <location>
        <begin position="103"/>
        <end position="147"/>
    </location>
</feature>
<dbReference type="Proteomes" id="UP000332933">
    <property type="component" value="Unassembled WGS sequence"/>
</dbReference>
<reference evidence="2" key="2">
    <citation type="submission" date="2019-06" db="EMBL/GenBank/DDBJ databases">
        <title>Genomics analysis of Aphanomyces spp. identifies a new class of oomycete effector associated with host adaptation.</title>
        <authorList>
            <person name="Gaulin E."/>
        </authorList>
    </citation>
    <scope>NUCLEOTIDE SEQUENCE</scope>
    <source>
        <strain evidence="2">CBS 578.67</strain>
    </source>
</reference>
<evidence type="ECO:0000256" key="1">
    <source>
        <dbReference type="SAM" id="MobiDB-lite"/>
    </source>
</evidence>
<dbReference type="EMBL" id="CAADRA010005357">
    <property type="protein sequence ID" value="VFT88896.1"/>
    <property type="molecule type" value="Genomic_DNA"/>
</dbReference>
<name>A0A485KWI4_9STRA</name>
<evidence type="ECO:0000313" key="3">
    <source>
        <dbReference type="EMBL" id="VFT88896.1"/>
    </source>
</evidence>
<protein>
    <submittedName>
        <fullName evidence="3">Aste57867_12041 protein</fullName>
    </submittedName>
</protein>
<evidence type="ECO:0000313" key="2">
    <source>
        <dbReference type="EMBL" id="KAF0697269.1"/>
    </source>
</evidence>
<feature type="compositionally biased region" description="Polar residues" evidence="1">
    <location>
        <begin position="261"/>
        <end position="270"/>
    </location>
</feature>
<evidence type="ECO:0000313" key="4">
    <source>
        <dbReference type="Proteomes" id="UP000332933"/>
    </source>
</evidence>
<proteinExistence type="predicted"/>
<organism evidence="3 4">
    <name type="scientific">Aphanomyces stellatus</name>
    <dbReference type="NCBI Taxonomy" id="120398"/>
    <lineage>
        <taxon>Eukaryota</taxon>
        <taxon>Sar</taxon>
        <taxon>Stramenopiles</taxon>
        <taxon>Oomycota</taxon>
        <taxon>Saprolegniomycetes</taxon>
        <taxon>Saprolegniales</taxon>
        <taxon>Verrucalvaceae</taxon>
        <taxon>Aphanomyces</taxon>
    </lineage>
</organism>
<dbReference type="OrthoDB" id="74915at2759"/>
<sequence length="311" mass="34913">MGAAGSVDALPGGARKLQYFVAMKAFNLRQAEAKSLRDQFTFLKLGDAATTNAGDEAFMDCDALCAYLCIPAPRRDALRQLFQVQADNRIKYADFLRFLEHTTTTTVPPSTREEESQPKAASSRAMPPRPREEAAAPKTSNNQEDDEPMTMQLARVDPIDWVKAGGSSLTPGLWKKREITIQERIVEYTKIDEHGVPQHLIEKERHQHEIIHMESTTGEFAHREITHFEQSEELNKEIVHLDSGKEEFVHLKSKEDEISHFESSMPQSRQPEACEQPPPSPTIKRDSSQSPLEPEADAIPPEDEAVSPVES</sequence>
<keyword evidence="4" id="KW-1185">Reference proteome</keyword>
<accession>A0A485KWI4</accession>